<dbReference type="RefSeq" id="WP_052438253.1">
    <property type="nucleotide sequence ID" value="NZ_BBPN01000001.1"/>
</dbReference>
<organism evidence="1 2">
    <name type="scientific">Streptacidiphilus jiangxiensis</name>
    <dbReference type="NCBI Taxonomy" id="235985"/>
    <lineage>
        <taxon>Bacteria</taxon>
        <taxon>Bacillati</taxon>
        <taxon>Actinomycetota</taxon>
        <taxon>Actinomycetes</taxon>
        <taxon>Kitasatosporales</taxon>
        <taxon>Streptomycetaceae</taxon>
        <taxon>Streptacidiphilus</taxon>
    </lineage>
</organism>
<evidence type="ECO:0000313" key="2">
    <source>
        <dbReference type="Proteomes" id="UP000183015"/>
    </source>
</evidence>
<sequence>MTPAAYGEEGLPRCVGHDCSEGERAQEGAAREGATSAEPVGRTVLPDLRLCHRCLRRFRVRLTELPQLHRSLEDLLGGGPQRGLRERVSGAARAPGLFFNERAAEARSGILTTLGSWAGLVAAERGVGVPERSVEALSRFLLRHLLWLAAHPAVADATGETARLVGAARAVTYAEPVRRTFVGDCEVQDCSGRLSVSVGGGRAVSEAGVRCDADPAHRWTVEQWSQREGAARAPERWLGAKDVSLLWGASMGTVYRLASEQSWRRVSRGGRTFYAESDVRRWFTRRTSIL</sequence>
<protein>
    <recommendedName>
        <fullName evidence="3">Helix-turn-helix domain-containing protein</fullName>
    </recommendedName>
</protein>
<proteinExistence type="predicted"/>
<gene>
    <name evidence="1" type="ORF">SAMN05414137_10448</name>
</gene>
<dbReference type="STRING" id="235985.SAMN05414137_10448"/>
<accession>A0A1H7KI53</accession>
<dbReference type="Proteomes" id="UP000183015">
    <property type="component" value="Unassembled WGS sequence"/>
</dbReference>
<reference evidence="2" key="1">
    <citation type="submission" date="2016-10" db="EMBL/GenBank/DDBJ databases">
        <authorList>
            <person name="Varghese N."/>
        </authorList>
    </citation>
    <scope>NUCLEOTIDE SEQUENCE [LARGE SCALE GENOMIC DNA]</scope>
    <source>
        <strain evidence="2">DSM 45096 / BCRC 16803 / CGMCC 4.1857 / CIP 109030 / JCM 12277 / KCTC 19219 / NBRC 100920 / 33214</strain>
    </source>
</reference>
<dbReference type="AlphaFoldDB" id="A0A1H7KI53"/>
<dbReference type="eggNOG" id="ENOG5032VVB">
    <property type="taxonomic scope" value="Bacteria"/>
</dbReference>
<evidence type="ECO:0000313" key="1">
    <source>
        <dbReference type="EMBL" id="SEK86176.1"/>
    </source>
</evidence>
<dbReference type="EMBL" id="FOAZ01000004">
    <property type="protein sequence ID" value="SEK86176.1"/>
    <property type="molecule type" value="Genomic_DNA"/>
</dbReference>
<name>A0A1H7KI53_STRJI</name>
<keyword evidence="2" id="KW-1185">Reference proteome</keyword>
<evidence type="ECO:0008006" key="3">
    <source>
        <dbReference type="Google" id="ProtNLM"/>
    </source>
</evidence>